<dbReference type="Proteomes" id="UP001524642">
    <property type="component" value="Unassembled WGS sequence"/>
</dbReference>
<keyword evidence="1" id="KW-0812">Transmembrane</keyword>
<keyword evidence="3" id="KW-1185">Reference proteome</keyword>
<accession>A0ABT1X7N4</accession>
<feature type="transmembrane region" description="Helical" evidence="1">
    <location>
        <begin position="12"/>
        <end position="31"/>
    </location>
</feature>
<keyword evidence="1" id="KW-0472">Membrane</keyword>
<evidence type="ECO:0000313" key="3">
    <source>
        <dbReference type="Proteomes" id="UP001524642"/>
    </source>
</evidence>
<dbReference type="InterPro" id="IPR047756">
    <property type="entry name" value="IcmT-like"/>
</dbReference>
<name>A0ABT1X7N4_9PROT</name>
<comment type="caution">
    <text evidence="2">The sequence shown here is derived from an EMBL/GenBank/DDBJ whole genome shotgun (WGS) entry which is preliminary data.</text>
</comment>
<feature type="transmembrane region" description="Helical" evidence="1">
    <location>
        <begin position="37"/>
        <end position="61"/>
    </location>
</feature>
<keyword evidence="1" id="KW-1133">Transmembrane helix</keyword>
<proteinExistence type="predicted"/>
<evidence type="ECO:0000256" key="1">
    <source>
        <dbReference type="SAM" id="Phobius"/>
    </source>
</evidence>
<dbReference type="EMBL" id="JANJOU010000018">
    <property type="protein sequence ID" value="MCR0984127.1"/>
    <property type="molecule type" value="Genomic_DNA"/>
</dbReference>
<evidence type="ECO:0000313" key="2">
    <source>
        <dbReference type="EMBL" id="MCR0984127.1"/>
    </source>
</evidence>
<dbReference type="RefSeq" id="WP_257717784.1">
    <property type="nucleotide sequence ID" value="NZ_JANJOU010000018.1"/>
</dbReference>
<dbReference type="NCBIfam" id="NF038220">
    <property type="entry name" value="IcmT_TraK"/>
    <property type="match status" value="1"/>
</dbReference>
<protein>
    <submittedName>
        <fullName evidence="2">IcmT/TraK family protein</fullName>
    </submittedName>
</protein>
<gene>
    <name evidence="2" type="primary">icmT</name>
    <name evidence="2" type="ORF">NRP21_18895</name>
</gene>
<sequence length="82" mass="9536">MWRNTALPVRILMLDARACLPVLCLVVYWSWTTLYIALLGTAFFGLISFFGLTMPALFRVVRRWLVGRLRPAVPAWNRRRLA</sequence>
<reference evidence="2 3" key="1">
    <citation type="submission" date="2022-06" db="EMBL/GenBank/DDBJ databases">
        <title>Roseomonas CN29.</title>
        <authorList>
            <person name="Cheng Y."/>
            <person name="He X."/>
        </authorList>
    </citation>
    <scope>NUCLEOTIDE SEQUENCE [LARGE SCALE GENOMIC DNA]</scope>
    <source>
        <strain evidence="2 3">CN29</strain>
    </source>
</reference>
<organism evidence="2 3">
    <name type="scientific">Roseomonas populi</name>
    <dbReference type="NCBI Taxonomy" id="3121582"/>
    <lineage>
        <taxon>Bacteria</taxon>
        <taxon>Pseudomonadati</taxon>
        <taxon>Pseudomonadota</taxon>
        <taxon>Alphaproteobacteria</taxon>
        <taxon>Acetobacterales</taxon>
        <taxon>Roseomonadaceae</taxon>
        <taxon>Roseomonas</taxon>
    </lineage>
</organism>